<proteinExistence type="predicted"/>
<dbReference type="Gene3D" id="3.80.10.10">
    <property type="entry name" value="Ribonuclease Inhibitor"/>
    <property type="match status" value="1"/>
</dbReference>
<accession>A0A5C3N008</accession>
<keyword evidence="2" id="KW-1185">Reference proteome</keyword>
<dbReference type="AlphaFoldDB" id="A0A5C3N008"/>
<evidence type="ECO:0000313" key="2">
    <source>
        <dbReference type="Proteomes" id="UP000305948"/>
    </source>
</evidence>
<dbReference type="SUPFAM" id="SSF52047">
    <property type="entry name" value="RNI-like"/>
    <property type="match status" value="1"/>
</dbReference>
<dbReference type="Proteomes" id="UP000305948">
    <property type="component" value="Unassembled WGS sequence"/>
</dbReference>
<reference evidence="1 2" key="1">
    <citation type="journal article" date="2019" name="Nat. Ecol. Evol.">
        <title>Megaphylogeny resolves global patterns of mushroom evolution.</title>
        <authorList>
            <person name="Varga T."/>
            <person name="Krizsan K."/>
            <person name="Foldi C."/>
            <person name="Dima B."/>
            <person name="Sanchez-Garcia M."/>
            <person name="Sanchez-Ramirez S."/>
            <person name="Szollosi G.J."/>
            <person name="Szarkandi J.G."/>
            <person name="Papp V."/>
            <person name="Albert L."/>
            <person name="Andreopoulos W."/>
            <person name="Angelini C."/>
            <person name="Antonin V."/>
            <person name="Barry K.W."/>
            <person name="Bougher N.L."/>
            <person name="Buchanan P."/>
            <person name="Buyck B."/>
            <person name="Bense V."/>
            <person name="Catcheside P."/>
            <person name="Chovatia M."/>
            <person name="Cooper J."/>
            <person name="Damon W."/>
            <person name="Desjardin D."/>
            <person name="Finy P."/>
            <person name="Geml J."/>
            <person name="Haridas S."/>
            <person name="Hughes K."/>
            <person name="Justo A."/>
            <person name="Karasinski D."/>
            <person name="Kautmanova I."/>
            <person name="Kiss B."/>
            <person name="Kocsube S."/>
            <person name="Kotiranta H."/>
            <person name="LaButti K.M."/>
            <person name="Lechner B.E."/>
            <person name="Liimatainen K."/>
            <person name="Lipzen A."/>
            <person name="Lukacs Z."/>
            <person name="Mihaltcheva S."/>
            <person name="Morgado L.N."/>
            <person name="Niskanen T."/>
            <person name="Noordeloos M.E."/>
            <person name="Ohm R.A."/>
            <person name="Ortiz-Santana B."/>
            <person name="Ovrebo C."/>
            <person name="Racz N."/>
            <person name="Riley R."/>
            <person name="Savchenko A."/>
            <person name="Shiryaev A."/>
            <person name="Soop K."/>
            <person name="Spirin V."/>
            <person name="Szebenyi C."/>
            <person name="Tomsovsky M."/>
            <person name="Tulloss R.E."/>
            <person name="Uehling J."/>
            <person name="Grigoriev I.V."/>
            <person name="Vagvolgyi C."/>
            <person name="Papp T."/>
            <person name="Martin F.M."/>
            <person name="Miettinen O."/>
            <person name="Hibbett D.S."/>
            <person name="Nagy L.G."/>
        </authorList>
    </citation>
    <scope>NUCLEOTIDE SEQUENCE [LARGE SCALE GENOMIC DNA]</scope>
    <source>
        <strain evidence="1 2">OMC1185</strain>
    </source>
</reference>
<gene>
    <name evidence="1" type="ORF">OE88DRAFT_1662472</name>
</gene>
<sequence length="480" mass="54205">MAFINPAPIYRIPTETLDKILTLAVGMEKEAAATGENGFSTVSWVKKRLVSQKFRRVLERNQHLWDNVVAFHPDLTALFLTRAANPKVRLRCTNSDKAEKLFTVLRSFSYKIISLDITIRSAMWVEFCNGQAWNFPKLQRLDLTTYEVGLPVPPSAVLPITAPALKDLRATFLYPSTIETIVSHSQSLERLEIRGNLKMPANDVSATLLMVPDLKHLALCATVKDDNTMHDVALPHLQTLDMAIRSTASANVLARLDFPTEATTVIEIEHDDLSSVRDIARILAPKVNKIVASSQYRKCRLEHINTSYTKLSFSPAPGATARGEAPAEPRLDIIVSAYHDEEEGHVYDALAEALRTSLAQVTELDIEDMDEYNEPGLLPSRHLIGPFPSRLIRVLRFREDTNRRNGRRPIVVGGWELVCSHLKKLRLSHVRFRPTFLAGNENDFVELNPRRRKYPPQGHQGFEQEDPSRLGLLTGIRAWW</sequence>
<organism evidence="1 2">
    <name type="scientific">Heliocybe sulcata</name>
    <dbReference type="NCBI Taxonomy" id="5364"/>
    <lineage>
        <taxon>Eukaryota</taxon>
        <taxon>Fungi</taxon>
        <taxon>Dikarya</taxon>
        <taxon>Basidiomycota</taxon>
        <taxon>Agaricomycotina</taxon>
        <taxon>Agaricomycetes</taxon>
        <taxon>Gloeophyllales</taxon>
        <taxon>Gloeophyllaceae</taxon>
        <taxon>Heliocybe</taxon>
    </lineage>
</organism>
<name>A0A5C3N008_9AGAM</name>
<dbReference type="OrthoDB" id="10452412at2759"/>
<protein>
    <recommendedName>
        <fullName evidence="3">F-box domain-containing protein</fullName>
    </recommendedName>
</protein>
<evidence type="ECO:0008006" key="3">
    <source>
        <dbReference type="Google" id="ProtNLM"/>
    </source>
</evidence>
<dbReference type="EMBL" id="ML213515">
    <property type="protein sequence ID" value="TFK49796.1"/>
    <property type="molecule type" value="Genomic_DNA"/>
</dbReference>
<evidence type="ECO:0000313" key="1">
    <source>
        <dbReference type="EMBL" id="TFK49796.1"/>
    </source>
</evidence>
<dbReference type="InterPro" id="IPR032675">
    <property type="entry name" value="LRR_dom_sf"/>
</dbReference>